<gene>
    <name evidence="2" type="ORF">EOW66_14215</name>
</gene>
<sequence>MIRALRLFAPLRRPRSLLAMFFAWQSLRRSRHALTFLDPRLMADAGIDPREAMQEAERPFWDAPPHWFDRRGY</sequence>
<name>A0A3S3LBX7_9RHOB</name>
<dbReference type="EMBL" id="SAVA01000008">
    <property type="protein sequence ID" value="RWR50782.1"/>
    <property type="molecule type" value="Genomic_DNA"/>
</dbReference>
<reference evidence="3" key="2">
    <citation type="submission" date="2019-01" db="EMBL/GenBank/DDBJ databases">
        <title>Sinorhodobacter populi sp. nov. isolated from the symptomatic bark tissue of Populus euramericana canker.</title>
        <authorList>
            <person name="Li Y."/>
        </authorList>
    </citation>
    <scope>NUCLEOTIDE SEQUENCE [LARGE SCALE GENOMIC DNA]</scope>
    <source>
        <strain evidence="3">CGMCC 1.12963</strain>
    </source>
</reference>
<dbReference type="AlphaFoldDB" id="A0A3S3LBX7"/>
<organism evidence="2 3">
    <name type="scientific">Paenirhodobacter huangdaonensis</name>
    <dbReference type="NCBI Taxonomy" id="2501515"/>
    <lineage>
        <taxon>Bacteria</taxon>
        <taxon>Pseudomonadati</taxon>
        <taxon>Pseudomonadota</taxon>
        <taxon>Alphaproteobacteria</taxon>
        <taxon>Rhodobacterales</taxon>
        <taxon>Rhodobacter group</taxon>
        <taxon>Paenirhodobacter</taxon>
    </lineage>
</organism>
<dbReference type="Pfam" id="PF06568">
    <property type="entry name" value="YjiS-like"/>
    <property type="match status" value="1"/>
</dbReference>
<proteinExistence type="predicted"/>
<reference evidence="2 3" key="1">
    <citation type="submission" date="2019-01" db="EMBL/GenBank/DDBJ databases">
        <title>Sinorhodobacter populi sp. nov. isolated from the symptomatic bark tissue of Populus euramericana canker.</title>
        <authorList>
            <person name="Xu G."/>
        </authorList>
    </citation>
    <scope>NUCLEOTIDE SEQUENCE [LARGE SCALE GENOMIC DNA]</scope>
    <source>
        <strain evidence="2 3">CGMCC 1.12963</strain>
    </source>
</reference>
<dbReference type="RefSeq" id="WP_128156980.1">
    <property type="nucleotide sequence ID" value="NZ_JBHSOM010000004.1"/>
</dbReference>
<evidence type="ECO:0000313" key="2">
    <source>
        <dbReference type="EMBL" id="RWR50782.1"/>
    </source>
</evidence>
<keyword evidence="3" id="KW-1185">Reference proteome</keyword>
<protein>
    <submittedName>
        <fullName evidence="2">DUF1127 domain-containing protein</fullName>
    </submittedName>
</protein>
<feature type="domain" description="YjiS-like" evidence="1">
    <location>
        <begin position="18"/>
        <end position="51"/>
    </location>
</feature>
<evidence type="ECO:0000313" key="3">
    <source>
        <dbReference type="Proteomes" id="UP000288071"/>
    </source>
</evidence>
<comment type="caution">
    <text evidence="2">The sequence shown here is derived from an EMBL/GenBank/DDBJ whole genome shotgun (WGS) entry which is preliminary data.</text>
</comment>
<evidence type="ECO:0000259" key="1">
    <source>
        <dbReference type="Pfam" id="PF06568"/>
    </source>
</evidence>
<accession>A0A3S3LBX7</accession>
<dbReference type="Proteomes" id="UP000288071">
    <property type="component" value="Unassembled WGS sequence"/>
</dbReference>
<dbReference type="InterPro" id="IPR009506">
    <property type="entry name" value="YjiS-like"/>
</dbReference>